<proteinExistence type="predicted"/>
<dbReference type="GO" id="GO:0006508">
    <property type="term" value="P:proteolysis"/>
    <property type="evidence" value="ECO:0007669"/>
    <property type="project" value="InterPro"/>
</dbReference>
<evidence type="ECO:0000259" key="1">
    <source>
        <dbReference type="Pfam" id="PF04389"/>
    </source>
</evidence>
<dbReference type="EMBL" id="UINC01024472">
    <property type="protein sequence ID" value="SVA98157.1"/>
    <property type="molecule type" value="Genomic_DNA"/>
</dbReference>
<dbReference type="InterPro" id="IPR007484">
    <property type="entry name" value="Peptidase_M28"/>
</dbReference>
<dbReference type="InterPro" id="IPR045175">
    <property type="entry name" value="M28_fam"/>
</dbReference>
<feature type="domain" description="Peptidase M28" evidence="1">
    <location>
        <begin position="46"/>
        <end position="250"/>
    </location>
</feature>
<organism evidence="2">
    <name type="scientific">marine metagenome</name>
    <dbReference type="NCBI Taxonomy" id="408172"/>
    <lineage>
        <taxon>unclassified sequences</taxon>
        <taxon>metagenomes</taxon>
        <taxon>ecological metagenomes</taxon>
    </lineage>
</organism>
<name>A0A382AAW0_9ZZZZ</name>
<reference evidence="2" key="1">
    <citation type="submission" date="2018-05" db="EMBL/GenBank/DDBJ databases">
        <authorList>
            <person name="Lanie J.A."/>
            <person name="Ng W.-L."/>
            <person name="Kazmierczak K.M."/>
            <person name="Andrzejewski T.M."/>
            <person name="Davidsen T.M."/>
            <person name="Wayne K.J."/>
            <person name="Tettelin H."/>
            <person name="Glass J.I."/>
            <person name="Rusch D."/>
            <person name="Podicherti R."/>
            <person name="Tsui H.-C.T."/>
            <person name="Winkler M.E."/>
        </authorList>
    </citation>
    <scope>NUCLEOTIDE SEQUENCE</scope>
</reference>
<accession>A0A382AAW0</accession>
<sequence>EGYRETLDLIRKVGEKYADQVVEHPFFVSTTQGKGASQAMVNLELRFQGTQGGAPILIGAHFDTRPFADEDPDPANRSEPILGANDGGSGTAILLGLAQYLSQHPVARPVHLVFFDGEDFGAKGSGLNLLGSTYYAQELAKQERTKWPYWVLVIDMVGDKDLQIFKETHSLKGSSSFLNKIYRVARDQGVRSLKEETKYTIFDDHYPFHRMGIPSTVLIDFDYPHWHTLQDTLDKCSIESMISIFSVVVKTIEDI</sequence>
<evidence type="ECO:0000313" key="2">
    <source>
        <dbReference type="EMBL" id="SVA98157.1"/>
    </source>
</evidence>
<dbReference type="Gene3D" id="3.40.630.10">
    <property type="entry name" value="Zn peptidases"/>
    <property type="match status" value="1"/>
</dbReference>
<dbReference type="PANTHER" id="PTHR12147">
    <property type="entry name" value="METALLOPEPTIDASE M28 FAMILY MEMBER"/>
    <property type="match status" value="1"/>
</dbReference>
<gene>
    <name evidence="2" type="ORF">METZ01_LOCUS151011</name>
</gene>
<dbReference type="GO" id="GO:0008235">
    <property type="term" value="F:metalloexopeptidase activity"/>
    <property type="evidence" value="ECO:0007669"/>
    <property type="project" value="InterPro"/>
</dbReference>
<feature type="non-terminal residue" evidence="2">
    <location>
        <position position="1"/>
    </location>
</feature>
<protein>
    <recommendedName>
        <fullName evidence="1">Peptidase M28 domain-containing protein</fullName>
    </recommendedName>
</protein>
<dbReference type="SUPFAM" id="SSF53187">
    <property type="entry name" value="Zn-dependent exopeptidases"/>
    <property type="match status" value="1"/>
</dbReference>
<dbReference type="Pfam" id="PF04389">
    <property type="entry name" value="Peptidase_M28"/>
    <property type="match status" value="1"/>
</dbReference>
<dbReference type="AlphaFoldDB" id="A0A382AAW0"/>
<dbReference type="PANTHER" id="PTHR12147:SF26">
    <property type="entry name" value="PEPTIDASE M28 DOMAIN-CONTAINING PROTEIN"/>
    <property type="match status" value="1"/>
</dbReference>